<dbReference type="InterPro" id="IPR052050">
    <property type="entry name" value="SecEffector_AnkRepeat"/>
</dbReference>
<organism evidence="2 3">
    <name type="scientific">Chaetoceros tenuissimus</name>
    <dbReference type="NCBI Taxonomy" id="426638"/>
    <lineage>
        <taxon>Eukaryota</taxon>
        <taxon>Sar</taxon>
        <taxon>Stramenopiles</taxon>
        <taxon>Ochrophyta</taxon>
        <taxon>Bacillariophyta</taxon>
        <taxon>Coscinodiscophyceae</taxon>
        <taxon>Chaetocerotophycidae</taxon>
        <taxon>Chaetocerotales</taxon>
        <taxon>Chaetocerotaceae</taxon>
        <taxon>Chaetoceros</taxon>
    </lineage>
</organism>
<dbReference type="InterPro" id="IPR036770">
    <property type="entry name" value="Ankyrin_rpt-contain_sf"/>
</dbReference>
<dbReference type="Proteomes" id="UP001054902">
    <property type="component" value="Unassembled WGS sequence"/>
</dbReference>
<feature type="region of interest" description="Disordered" evidence="1">
    <location>
        <begin position="588"/>
        <end position="617"/>
    </location>
</feature>
<gene>
    <name evidence="2" type="ORF">CTEN210_09826</name>
</gene>
<dbReference type="PANTHER" id="PTHR46586">
    <property type="entry name" value="ANKYRIN REPEAT-CONTAINING PROTEIN"/>
    <property type="match status" value="1"/>
</dbReference>
<protein>
    <recommendedName>
        <fullName evidence="4">F-box domain-containing protein</fullName>
    </recommendedName>
</protein>
<dbReference type="EMBL" id="BLLK01000047">
    <property type="protein sequence ID" value="GFH53350.1"/>
    <property type="molecule type" value="Genomic_DNA"/>
</dbReference>
<evidence type="ECO:0008006" key="4">
    <source>
        <dbReference type="Google" id="ProtNLM"/>
    </source>
</evidence>
<reference evidence="2 3" key="1">
    <citation type="journal article" date="2021" name="Sci. Rep.">
        <title>The genome of the diatom Chaetoceros tenuissimus carries an ancient integrated fragment of an extant virus.</title>
        <authorList>
            <person name="Hongo Y."/>
            <person name="Kimura K."/>
            <person name="Takaki Y."/>
            <person name="Yoshida Y."/>
            <person name="Baba S."/>
            <person name="Kobayashi G."/>
            <person name="Nagasaki K."/>
            <person name="Hano T."/>
            <person name="Tomaru Y."/>
        </authorList>
    </citation>
    <scope>NUCLEOTIDE SEQUENCE [LARGE SCALE GENOMIC DNA]</scope>
    <source>
        <strain evidence="2 3">NIES-3715</strain>
    </source>
</reference>
<sequence length="617" mass="70122">MSDSKKMKLDQDSGTTSLALAEPCATMKDLPSEILKKIFTFIGKGHYLPICQVSKDFCYNYLTMDIVKDGNTHSLDHFQAMQRNMITNTDSASSCLETSEYCFLDASTLFQRKVCNKAALKGRRDIVFMAKALGVRVDLKVYLNLSNSIMEKRDPKDIPFLRELYDEIHNQILHGRDLSIYGRFKFVVAAAYHGNLEILKWLHSNKGGLSSLAGNIFRALATGGHLDIIIWAKDCAKLSFDTQDCINGAVSSGNLDLIKWLRGEGAQWNYFTLFSAVRNGNIELLHYLFQSRCPFTDPIACAEAVTKKSLEVLQFLHQHGVTWTESTCMYAARDGNLEALHYARSNGCPWNSSSLEEAAKYGHYDVVKYCLENGCPFSDDVCRNCMEYSNHDQALRILKLLRSFSVPLDAKTCETAVENGNLEAVKYARSQGGSWDANTSWKAILTNDVLIIQYCFENNCPYYNEVIYETAMCCKDPISIFKLLQNLGCEWGTIACNIAAAKGKLNVLRWLRYNGCPWDEGVCNEAVRANHYEILKYAHENGCTWTRETYSYCFHKDGLRGDFEQIPTEHTCSDEIFRYLREHNCPRPNPEDWQITASTRSEYDSDSDEDDDDWNSE</sequence>
<dbReference type="PANTHER" id="PTHR46586:SF3">
    <property type="entry name" value="ANKYRIN REPEAT-CONTAINING PROTEIN"/>
    <property type="match status" value="1"/>
</dbReference>
<name>A0AAD3CYP6_9STRA</name>
<comment type="caution">
    <text evidence="2">The sequence shown here is derived from an EMBL/GenBank/DDBJ whole genome shotgun (WGS) entry which is preliminary data.</text>
</comment>
<dbReference type="AlphaFoldDB" id="A0AAD3CYP6"/>
<keyword evidence="3" id="KW-1185">Reference proteome</keyword>
<dbReference type="Gene3D" id="1.25.40.20">
    <property type="entry name" value="Ankyrin repeat-containing domain"/>
    <property type="match status" value="1"/>
</dbReference>
<dbReference type="SUPFAM" id="SSF48403">
    <property type="entry name" value="Ankyrin repeat"/>
    <property type="match status" value="1"/>
</dbReference>
<evidence type="ECO:0000256" key="1">
    <source>
        <dbReference type="SAM" id="MobiDB-lite"/>
    </source>
</evidence>
<dbReference type="Pfam" id="PF13637">
    <property type="entry name" value="Ank_4"/>
    <property type="match status" value="1"/>
</dbReference>
<dbReference type="SUPFAM" id="SSF140860">
    <property type="entry name" value="Pseudo ankyrin repeat-like"/>
    <property type="match status" value="1"/>
</dbReference>
<proteinExistence type="predicted"/>
<evidence type="ECO:0000313" key="3">
    <source>
        <dbReference type="Proteomes" id="UP001054902"/>
    </source>
</evidence>
<feature type="compositionally biased region" description="Acidic residues" evidence="1">
    <location>
        <begin position="604"/>
        <end position="617"/>
    </location>
</feature>
<evidence type="ECO:0000313" key="2">
    <source>
        <dbReference type="EMBL" id="GFH53350.1"/>
    </source>
</evidence>
<accession>A0AAD3CYP6</accession>
<dbReference type="InterPro" id="IPR002110">
    <property type="entry name" value="Ankyrin_rpt"/>
</dbReference>